<dbReference type="GO" id="GO:0005634">
    <property type="term" value="C:nucleus"/>
    <property type="evidence" value="ECO:0007669"/>
    <property type="project" value="UniProtKB-SubCell"/>
</dbReference>
<keyword evidence="6" id="KW-1185">Reference proteome</keyword>
<dbReference type="GO" id="GO:0006338">
    <property type="term" value="P:chromatin remodeling"/>
    <property type="evidence" value="ECO:0007669"/>
    <property type="project" value="UniProtKB-ARBA"/>
</dbReference>
<dbReference type="STRING" id="105984.A0A427XEW2"/>
<dbReference type="SMART" id="SM00298">
    <property type="entry name" value="CHROMO"/>
    <property type="match status" value="1"/>
</dbReference>
<dbReference type="PROSITE" id="PS50013">
    <property type="entry name" value="CHROMO_2"/>
    <property type="match status" value="1"/>
</dbReference>
<dbReference type="RefSeq" id="XP_028472401.1">
    <property type="nucleotide sequence ID" value="XM_028619227.1"/>
</dbReference>
<keyword evidence="2" id="KW-0539">Nucleus</keyword>
<name>A0A427XEW2_9TREE</name>
<feature type="domain" description="Chromo" evidence="4">
    <location>
        <begin position="36"/>
        <end position="88"/>
    </location>
</feature>
<reference evidence="5 6" key="1">
    <citation type="submission" date="2018-11" db="EMBL/GenBank/DDBJ databases">
        <title>Genome sequence of Apiotrichum porosum DSM 27194.</title>
        <authorList>
            <person name="Aliyu H."/>
            <person name="Gorte O."/>
            <person name="Ochsenreither K."/>
        </authorList>
    </citation>
    <scope>NUCLEOTIDE SEQUENCE [LARGE SCALE GENOMIC DNA]</scope>
    <source>
        <strain evidence="5 6">DSM 27194</strain>
    </source>
</reference>
<dbReference type="PRINTS" id="PR00504">
    <property type="entry name" value="CHROMODOMAIN"/>
</dbReference>
<organism evidence="5 6">
    <name type="scientific">Apiotrichum porosum</name>
    <dbReference type="NCBI Taxonomy" id="105984"/>
    <lineage>
        <taxon>Eukaryota</taxon>
        <taxon>Fungi</taxon>
        <taxon>Dikarya</taxon>
        <taxon>Basidiomycota</taxon>
        <taxon>Agaricomycotina</taxon>
        <taxon>Tremellomycetes</taxon>
        <taxon>Trichosporonales</taxon>
        <taxon>Trichosporonaceae</taxon>
        <taxon>Apiotrichum</taxon>
    </lineage>
</organism>
<dbReference type="PANTHER" id="PTHR22812">
    <property type="entry name" value="CHROMOBOX PROTEIN"/>
    <property type="match status" value="1"/>
</dbReference>
<feature type="region of interest" description="Disordered" evidence="3">
    <location>
        <begin position="1"/>
        <end position="35"/>
    </location>
</feature>
<evidence type="ECO:0000259" key="4">
    <source>
        <dbReference type="PROSITE" id="PS50013"/>
    </source>
</evidence>
<sequence length="208" mass="23597">MARSVSRSAARNTESPPQDVEIIDADDTEAESEDEYEVEAIVAHKPLRGGKHQYLVSWKGYGPEHNTWEPQANVEHAEDIVKNYWAKQPKDQIGDVRKSKAATPDSTQRKTKRARTSAAARAATPPEDDLQYADTHTDPIGKYEKVRDWEPLVKSIDTVERTSDNKLLVYMTMVDGDQLAQSTVVTNKRCPQAMLAFYESHLKWRNQN</sequence>
<dbReference type="Gene3D" id="2.40.50.40">
    <property type="match status" value="2"/>
</dbReference>
<feature type="compositionally biased region" description="Polar residues" evidence="3">
    <location>
        <begin position="1"/>
        <end position="16"/>
    </location>
</feature>
<dbReference type="CDD" id="cd00024">
    <property type="entry name" value="CD_CSD"/>
    <property type="match status" value="1"/>
</dbReference>
<dbReference type="EMBL" id="RSCE01000017">
    <property type="protein sequence ID" value="RSH77254.1"/>
    <property type="molecule type" value="Genomic_DNA"/>
</dbReference>
<comment type="subcellular location">
    <subcellularLocation>
        <location evidence="1">Nucleus</location>
    </subcellularLocation>
</comment>
<dbReference type="SMART" id="SM00300">
    <property type="entry name" value="ChSh"/>
    <property type="match status" value="1"/>
</dbReference>
<dbReference type="InterPro" id="IPR017984">
    <property type="entry name" value="Chromo_dom_subgr"/>
</dbReference>
<dbReference type="InterPro" id="IPR008251">
    <property type="entry name" value="Chromo_shadow_dom"/>
</dbReference>
<comment type="caution">
    <text evidence="5">The sequence shown here is derived from an EMBL/GenBank/DDBJ whole genome shotgun (WGS) entry which is preliminary data.</text>
</comment>
<dbReference type="AlphaFoldDB" id="A0A427XEW2"/>
<dbReference type="InterPro" id="IPR051219">
    <property type="entry name" value="Heterochromatin_chromo-domain"/>
</dbReference>
<dbReference type="InterPro" id="IPR023780">
    <property type="entry name" value="Chromo_domain"/>
</dbReference>
<gene>
    <name evidence="5" type="ORF">EHS24_003562</name>
</gene>
<dbReference type="GeneID" id="39588105"/>
<dbReference type="OrthoDB" id="433924at2759"/>
<evidence type="ECO:0000256" key="3">
    <source>
        <dbReference type="SAM" id="MobiDB-lite"/>
    </source>
</evidence>
<evidence type="ECO:0000256" key="2">
    <source>
        <dbReference type="ARBA" id="ARBA00023242"/>
    </source>
</evidence>
<dbReference type="SUPFAM" id="SSF54160">
    <property type="entry name" value="Chromo domain-like"/>
    <property type="match status" value="2"/>
</dbReference>
<accession>A0A427XEW2</accession>
<dbReference type="Proteomes" id="UP000279236">
    <property type="component" value="Unassembled WGS sequence"/>
</dbReference>
<feature type="region of interest" description="Disordered" evidence="3">
    <location>
        <begin position="91"/>
        <end position="136"/>
    </location>
</feature>
<dbReference type="InterPro" id="IPR016197">
    <property type="entry name" value="Chromo-like_dom_sf"/>
</dbReference>
<dbReference type="Pfam" id="PF00385">
    <property type="entry name" value="Chromo"/>
    <property type="match status" value="1"/>
</dbReference>
<evidence type="ECO:0000313" key="6">
    <source>
        <dbReference type="Proteomes" id="UP000279236"/>
    </source>
</evidence>
<feature type="compositionally biased region" description="Acidic residues" evidence="3">
    <location>
        <begin position="21"/>
        <end position="35"/>
    </location>
</feature>
<evidence type="ECO:0000313" key="5">
    <source>
        <dbReference type="EMBL" id="RSH77254.1"/>
    </source>
</evidence>
<evidence type="ECO:0000256" key="1">
    <source>
        <dbReference type="ARBA" id="ARBA00004123"/>
    </source>
</evidence>
<proteinExistence type="predicted"/>
<protein>
    <recommendedName>
        <fullName evidence="4">Chromo domain-containing protein</fullName>
    </recommendedName>
</protein>
<dbReference type="InterPro" id="IPR000953">
    <property type="entry name" value="Chromo/chromo_shadow_dom"/>
</dbReference>
<dbReference type="Pfam" id="PF01393">
    <property type="entry name" value="Chromo_shadow"/>
    <property type="match status" value="1"/>
</dbReference>